<dbReference type="InterPro" id="IPR011006">
    <property type="entry name" value="CheY-like_superfamily"/>
</dbReference>
<feature type="domain" description="Response regulatory" evidence="2">
    <location>
        <begin position="11"/>
        <end position="121"/>
    </location>
</feature>
<protein>
    <submittedName>
        <fullName evidence="3">Response regulator receiver protein</fullName>
    </submittedName>
</protein>
<name>B8IQM6_METNO</name>
<dbReference type="STRING" id="460265.Mnod_5707"/>
<feature type="modified residue" description="4-aspartylphosphate" evidence="1">
    <location>
        <position position="61"/>
    </location>
</feature>
<dbReference type="Pfam" id="PF00072">
    <property type="entry name" value="Response_reg"/>
    <property type="match status" value="1"/>
</dbReference>
<evidence type="ECO:0000313" key="4">
    <source>
        <dbReference type="Proteomes" id="UP000008207"/>
    </source>
</evidence>
<evidence type="ECO:0000313" key="3">
    <source>
        <dbReference type="EMBL" id="ACL60538.1"/>
    </source>
</evidence>
<dbReference type="Proteomes" id="UP000008207">
    <property type="component" value="Chromosome"/>
</dbReference>
<dbReference type="eggNOG" id="COG0784">
    <property type="taxonomic scope" value="Bacteria"/>
</dbReference>
<evidence type="ECO:0000259" key="2">
    <source>
        <dbReference type="PROSITE" id="PS50110"/>
    </source>
</evidence>
<dbReference type="HOGENOM" id="CLU_000445_69_11_5"/>
<dbReference type="RefSeq" id="WP_015932139.1">
    <property type="nucleotide sequence ID" value="NC_011894.1"/>
</dbReference>
<evidence type="ECO:0000256" key="1">
    <source>
        <dbReference type="PROSITE-ProRule" id="PRU00169"/>
    </source>
</evidence>
<dbReference type="InterPro" id="IPR001789">
    <property type="entry name" value="Sig_transdc_resp-reg_receiver"/>
</dbReference>
<keyword evidence="4" id="KW-1185">Reference proteome</keyword>
<dbReference type="KEGG" id="mno:Mnod_5707"/>
<dbReference type="SUPFAM" id="SSF52172">
    <property type="entry name" value="CheY-like"/>
    <property type="match status" value="1"/>
</dbReference>
<reference evidence="3 4" key="1">
    <citation type="submission" date="2009-01" db="EMBL/GenBank/DDBJ databases">
        <title>Complete sequence of chromosome of Methylobacterium nodulans ORS 2060.</title>
        <authorList>
            <consortium name="US DOE Joint Genome Institute"/>
            <person name="Lucas S."/>
            <person name="Copeland A."/>
            <person name="Lapidus A."/>
            <person name="Glavina del Rio T."/>
            <person name="Dalin E."/>
            <person name="Tice H."/>
            <person name="Bruce D."/>
            <person name="Goodwin L."/>
            <person name="Pitluck S."/>
            <person name="Sims D."/>
            <person name="Brettin T."/>
            <person name="Detter J.C."/>
            <person name="Han C."/>
            <person name="Larimer F."/>
            <person name="Land M."/>
            <person name="Hauser L."/>
            <person name="Kyrpides N."/>
            <person name="Ivanova N."/>
            <person name="Marx C.J."/>
            <person name="Richardson P."/>
        </authorList>
    </citation>
    <scope>NUCLEOTIDE SEQUENCE [LARGE SCALE GENOMIC DNA]</scope>
    <source>
        <strain evidence="4">LMG 21967 / CNCM I-2342 / ORS 2060</strain>
    </source>
</reference>
<dbReference type="Gene3D" id="3.40.50.2300">
    <property type="match status" value="1"/>
</dbReference>
<organism evidence="3 4">
    <name type="scientific">Methylobacterium nodulans (strain LMG 21967 / CNCM I-2342 / ORS 2060)</name>
    <dbReference type="NCBI Taxonomy" id="460265"/>
    <lineage>
        <taxon>Bacteria</taxon>
        <taxon>Pseudomonadati</taxon>
        <taxon>Pseudomonadota</taxon>
        <taxon>Alphaproteobacteria</taxon>
        <taxon>Hyphomicrobiales</taxon>
        <taxon>Methylobacteriaceae</taxon>
        <taxon>Methylobacterium</taxon>
    </lineage>
</organism>
<keyword evidence="1" id="KW-0597">Phosphoprotein</keyword>
<dbReference type="SMART" id="SM00448">
    <property type="entry name" value="REC"/>
    <property type="match status" value="1"/>
</dbReference>
<dbReference type="PROSITE" id="PS50110">
    <property type="entry name" value="RESPONSE_REGULATORY"/>
    <property type="match status" value="1"/>
</dbReference>
<gene>
    <name evidence="3" type="ordered locus">Mnod_5707</name>
</gene>
<sequence>MPSGQPLAGCRVLVVEDEYLIGDDLDKLLTAAGAIVIGPVARLDQAMDRVIRDGFEVVVLDINLRDEMAFPIADELKRQNVPFIFATGYDQGAIPELFADVKRWEKPFHMRDLVADIAGLCPKIRPA</sequence>
<dbReference type="EMBL" id="CP001349">
    <property type="protein sequence ID" value="ACL60538.1"/>
    <property type="molecule type" value="Genomic_DNA"/>
</dbReference>
<dbReference type="OrthoDB" id="582170at2"/>
<accession>B8IQM6</accession>
<dbReference type="AlphaFoldDB" id="B8IQM6"/>
<proteinExistence type="predicted"/>
<dbReference type="GO" id="GO:0000160">
    <property type="term" value="P:phosphorelay signal transduction system"/>
    <property type="evidence" value="ECO:0007669"/>
    <property type="project" value="InterPro"/>
</dbReference>